<evidence type="ECO:0000256" key="1">
    <source>
        <dbReference type="ARBA" id="ARBA00022485"/>
    </source>
</evidence>
<dbReference type="Proteomes" id="UP000181997">
    <property type="component" value="Unassembled WGS sequence"/>
</dbReference>
<dbReference type="GO" id="GO:0046872">
    <property type="term" value="F:metal ion binding"/>
    <property type="evidence" value="ECO:0007669"/>
    <property type="project" value="UniProtKB-KW"/>
</dbReference>
<keyword evidence="3" id="KW-0227">DNA damage</keyword>
<dbReference type="GO" id="GO:0006281">
    <property type="term" value="P:DNA repair"/>
    <property type="evidence" value="ECO:0007669"/>
    <property type="project" value="UniProtKB-KW"/>
</dbReference>
<dbReference type="SUPFAM" id="SSF52141">
    <property type="entry name" value="Uracil-DNA glycosylase-like"/>
    <property type="match status" value="1"/>
</dbReference>
<dbReference type="AlphaFoldDB" id="A0A0V8HEL5"/>
<dbReference type="PANTHER" id="PTHR33693">
    <property type="entry name" value="TYPE-5 URACIL-DNA GLYCOSYLASE"/>
    <property type="match status" value="1"/>
</dbReference>
<dbReference type="SMART" id="SM00986">
    <property type="entry name" value="UDG"/>
    <property type="match status" value="1"/>
</dbReference>
<keyword evidence="6" id="KW-0411">Iron-sulfur</keyword>
<keyword evidence="1" id="KW-0004">4Fe-4S</keyword>
<keyword evidence="2" id="KW-0479">Metal-binding</keyword>
<dbReference type="InterPro" id="IPR051536">
    <property type="entry name" value="UDG_Type-4/5"/>
</dbReference>
<organism evidence="9 10">
    <name type="scientific">[Bacillus] enclensis</name>
    <dbReference type="NCBI Taxonomy" id="1402860"/>
    <lineage>
        <taxon>Bacteria</taxon>
        <taxon>Bacillati</taxon>
        <taxon>Bacillota</taxon>
        <taxon>Bacilli</taxon>
        <taxon>Bacillales</taxon>
        <taxon>Bacillaceae</taxon>
        <taxon>Rossellomorea</taxon>
    </lineage>
</organism>
<gene>
    <name evidence="9" type="ORF">GA0061094_3179</name>
</gene>
<evidence type="ECO:0000256" key="7">
    <source>
        <dbReference type="ARBA" id="ARBA00023204"/>
    </source>
</evidence>
<proteinExistence type="predicted"/>
<accession>A0A0V8HEL5</accession>
<dbReference type="RefSeq" id="WP_058299196.1">
    <property type="nucleotide sequence ID" value="NZ_FMAU01000004.1"/>
</dbReference>
<dbReference type="EMBL" id="FMAU01000004">
    <property type="protein sequence ID" value="SCC21929.1"/>
    <property type="molecule type" value="Genomic_DNA"/>
</dbReference>
<evidence type="ECO:0000256" key="4">
    <source>
        <dbReference type="ARBA" id="ARBA00022801"/>
    </source>
</evidence>
<dbReference type="CDD" id="cd10030">
    <property type="entry name" value="UDG-F4_TTUDGA_SPO1dp_like"/>
    <property type="match status" value="1"/>
</dbReference>
<dbReference type="InterPro" id="IPR036895">
    <property type="entry name" value="Uracil-DNA_glycosylase-like_sf"/>
</dbReference>
<keyword evidence="5" id="KW-0408">Iron</keyword>
<evidence type="ECO:0000313" key="10">
    <source>
        <dbReference type="Proteomes" id="UP000181997"/>
    </source>
</evidence>
<keyword evidence="7" id="KW-0234">DNA repair</keyword>
<reference evidence="10" key="1">
    <citation type="submission" date="2016-08" db="EMBL/GenBank/DDBJ databases">
        <authorList>
            <person name="Varghese N."/>
            <person name="Submissions Spin"/>
        </authorList>
    </citation>
    <scope>NUCLEOTIDE SEQUENCE [LARGE SCALE GENOMIC DNA]</scope>
    <source>
        <strain evidence="10">SGD-1123</strain>
    </source>
</reference>
<protein>
    <submittedName>
        <fullName evidence="9">Uracil-DNA glycosylase, family 4</fullName>
    </submittedName>
</protein>
<evidence type="ECO:0000256" key="2">
    <source>
        <dbReference type="ARBA" id="ARBA00022723"/>
    </source>
</evidence>
<dbReference type="PANTHER" id="PTHR33693:SF1">
    <property type="entry name" value="TYPE-4 URACIL-DNA GLYCOSYLASE"/>
    <property type="match status" value="1"/>
</dbReference>
<dbReference type="SMART" id="SM00987">
    <property type="entry name" value="UreE_C"/>
    <property type="match status" value="1"/>
</dbReference>
<dbReference type="Gene3D" id="3.40.470.10">
    <property type="entry name" value="Uracil-DNA glycosylase-like domain"/>
    <property type="match status" value="1"/>
</dbReference>
<dbReference type="GO" id="GO:0097506">
    <property type="term" value="F:deaminated base DNA N-glycosylase activity"/>
    <property type="evidence" value="ECO:0007669"/>
    <property type="project" value="UniProtKB-ARBA"/>
</dbReference>
<keyword evidence="4" id="KW-0378">Hydrolase</keyword>
<dbReference type="Pfam" id="PF03167">
    <property type="entry name" value="UDG"/>
    <property type="match status" value="1"/>
</dbReference>
<dbReference type="OrthoDB" id="5290748at2"/>
<dbReference type="InterPro" id="IPR005122">
    <property type="entry name" value="Uracil-DNA_glycosylase-like"/>
</dbReference>
<keyword evidence="10" id="KW-1185">Reference proteome</keyword>
<feature type="domain" description="Uracil-DNA glycosylase-like" evidence="8">
    <location>
        <begin position="145"/>
        <end position="299"/>
    </location>
</feature>
<evidence type="ECO:0000256" key="5">
    <source>
        <dbReference type="ARBA" id="ARBA00023004"/>
    </source>
</evidence>
<evidence type="ECO:0000259" key="8">
    <source>
        <dbReference type="SMART" id="SM00986"/>
    </source>
</evidence>
<dbReference type="GO" id="GO:0051539">
    <property type="term" value="F:4 iron, 4 sulfur cluster binding"/>
    <property type="evidence" value="ECO:0007669"/>
    <property type="project" value="UniProtKB-KW"/>
</dbReference>
<evidence type="ECO:0000313" key="9">
    <source>
        <dbReference type="EMBL" id="SCC21929.1"/>
    </source>
</evidence>
<sequence>MSEKINQFLKICRNFNPSRITIKTEDHHQVKDMIMLMGCDLNIEVTRYEHDQDFTVMVSDGEQMEIKLTSLGISRFIENAYSKDPDQKEIEASFIMPKGVFTLSLYGRYLKDNRGKRTKFNDLVTRAAACITCPKMTEKKAVISRLNGNIEADLMFIGEAPGSSGAELTRVPMSGDSSGENFEELLNHIGLTRDEVYITHAVLCCPTDKYEKVRVPSTKEIANCSHYLLEQIELVQPKMIVTLGSNALKALNTIKKHSIVLKDHVAQPQQWNSYKVFPLYHTSTVVMNRRKRTKQQQMQDFIKLKSTYIGTVGQVQCPTTEPSFKKP</sequence>
<name>A0A0V8HEL5_9BACI</name>
<evidence type="ECO:0000256" key="3">
    <source>
        <dbReference type="ARBA" id="ARBA00022763"/>
    </source>
</evidence>
<evidence type="ECO:0000256" key="6">
    <source>
        <dbReference type="ARBA" id="ARBA00023014"/>
    </source>
</evidence>